<sequence>MRILVIYINSHNMSIKTIVAIMIAVLLTIVIMQNRDEVPFNILFTSMYASKLVVMASVAVAAFVVGVIVGRPKKQKYDIEQYHDTMYNKNKTDTLSDEDRDYIS</sequence>
<gene>
    <name evidence="2" type="ORF">GCM10023313_08580</name>
</gene>
<evidence type="ECO:0000256" key="1">
    <source>
        <dbReference type="SAM" id="Phobius"/>
    </source>
</evidence>
<keyword evidence="1" id="KW-1133">Transmembrane helix</keyword>
<keyword evidence="1" id="KW-0812">Transmembrane</keyword>
<evidence type="ECO:0008006" key="4">
    <source>
        <dbReference type="Google" id="ProtNLM"/>
    </source>
</evidence>
<dbReference type="Proteomes" id="UP001501436">
    <property type="component" value="Unassembled WGS sequence"/>
</dbReference>
<keyword evidence="1" id="KW-0472">Membrane</keyword>
<evidence type="ECO:0000313" key="2">
    <source>
        <dbReference type="EMBL" id="GAA4907977.1"/>
    </source>
</evidence>
<comment type="caution">
    <text evidence="2">The sequence shown here is derived from an EMBL/GenBank/DDBJ whole genome shotgun (WGS) entry which is preliminary data.</text>
</comment>
<protein>
    <recommendedName>
        <fullName evidence="4">Integral membrane protein</fullName>
    </recommendedName>
</protein>
<keyword evidence="3" id="KW-1185">Reference proteome</keyword>
<accession>A0ABP9FLX0</accession>
<name>A0ABP9FLX0_9SPHI</name>
<feature type="transmembrane region" description="Helical" evidence="1">
    <location>
        <begin position="12"/>
        <end position="32"/>
    </location>
</feature>
<evidence type="ECO:0000313" key="3">
    <source>
        <dbReference type="Proteomes" id="UP001501436"/>
    </source>
</evidence>
<reference evidence="3" key="1">
    <citation type="journal article" date="2019" name="Int. J. Syst. Evol. Microbiol.">
        <title>The Global Catalogue of Microorganisms (GCM) 10K type strain sequencing project: providing services to taxonomists for standard genome sequencing and annotation.</title>
        <authorList>
            <consortium name="The Broad Institute Genomics Platform"/>
            <consortium name="The Broad Institute Genome Sequencing Center for Infectious Disease"/>
            <person name="Wu L."/>
            <person name="Ma J."/>
        </authorList>
    </citation>
    <scope>NUCLEOTIDE SEQUENCE [LARGE SCALE GENOMIC DNA]</scope>
    <source>
        <strain evidence="3">JCM 18283</strain>
    </source>
</reference>
<feature type="transmembrane region" description="Helical" evidence="1">
    <location>
        <begin position="52"/>
        <end position="70"/>
    </location>
</feature>
<dbReference type="EMBL" id="BAABJI010000001">
    <property type="protein sequence ID" value="GAA4907977.1"/>
    <property type="molecule type" value="Genomic_DNA"/>
</dbReference>
<organism evidence="2 3">
    <name type="scientific">Mucilaginibacter defluvii</name>
    <dbReference type="NCBI Taxonomy" id="1196019"/>
    <lineage>
        <taxon>Bacteria</taxon>
        <taxon>Pseudomonadati</taxon>
        <taxon>Bacteroidota</taxon>
        <taxon>Sphingobacteriia</taxon>
        <taxon>Sphingobacteriales</taxon>
        <taxon>Sphingobacteriaceae</taxon>
        <taxon>Mucilaginibacter</taxon>
    </lineage>
</organism>
<proteinExistence type="predicted"/>